<name>A0ABV1ID93_9ACTN</name>
<organism evidence="1 2">
    <name type="scientific">Paratractidigestivibacter faecalis</name>
    <dbReference type="NCBI Taxonomy" id="2292441"/>
    <lineage>
        <taxon>Bacteria</taxon>
        <taxon>Bacillati</taxon>
        <taxon>Actinomycetota</taxon>
        <taxon>Coriobacteriia</taxon>
        <taxon>Coriobacteriales</taxon>
        <taxon>Atopobiaceae</taxon>
        <taxon>Paratractidigestivibacter</taxon>
    </lineage>
</organism>
<dbReference type="Proteomes" id="UP001478817">
    <property type="component" value="Unassembled WGS sequence"/>
</dbReference>
<protein>
    <submittedName>
        <fullName evidence="1">Uncharacterized protein</fullName>
    </submittedName>
</protein>
<gene>
    <name evidence="1" type="ORF">AAAT05_00630</name>
</gene>
<keyword evidence="2" id="KW-1185">Reference proteome</keyword>
<evidence type="ECO:0000313" key="1">
    <source>
        <dbReference type="EMBL" id="MEQ2636861.1"/>
    </source>
</evidence>
<accession>A0ABV1ID93</accession>
<evidence type="ECO:0000313" key="2">
    <source>
        <dbReference type="Proteomes" id="UP001478817"/>
    </source>
</evidence>
<sequence>MRKGELTNTRSARSGKVMKRVLLIAVLMGIVCFAFPSKAFAGTQYGTTSTKSGFGYTLKSNTLINNNGSSVSGGIRVVASPSITWDAPLISSSLYAMTHNTTYERVAYRALSAAVGYGATWSGETGQVYGYASGTQLKCDGRVLLYDATYTRTIDYYPYAVVSNGPRGLPRGIEESLAPIEPYSINESGMTFGSAAFANEIGKAPDLVATRGDNGISGYVYQKDFDEADSFAMRGETVPKDKRELVVYASDGVTILDTFTVTVG</sequence>
<dbReference type="RefSeq" id="WP_349181215.1">
    <property type="nucleotide sequence ID" value="NZ_JBBNGS010000001.1"/>
</dbReference>
<dbReference type="EMBL" id="JBBNGS010000001">
    <property type="protein sequence ID" value="MEQ2636861.1"/>
    <property type="molecule type" value="Genomic_DNA"/>
</dbReference>
<comment type="caution">
    <text evidence="1">The sequence shown here is derived from an EMBL/GenBank/DDBJ whole genome shotgun (WGS) entry which is preliminary data.</text>
</comment>
<reference evidence="1 2" key="1">
    <citation type="submission" date="2024-04" db="EMBL/GenBank/DDBJ databases">
        <title>Human intestinal bacterial collection.</title>
        <authorList>
            <person name="Pauvert C."/>
            <person name="Hitch T.C.A."/>
            <person name="Clavel T."/>
        </authorList>
    </citation>
    <scope>NUCLEOTIDE SEQUENCE [LARGE SCALE GENOMIC DNA]</scope>
    <source>
        <strain evidence="1 2">CLA-AA-H197</strain>
    </source>
</reference>
<proteinExistence type="predicted"/>